<sequence>MFPAKAEWIFKKLHTAAVYDNSQGQGKASIENVTQKVALISPPSARRLICPGEVEAPAACSGQRAAAAEDLRASPPSTVISSAVAE</sequence>
<protein>
    <submittedName>
        <fullName evidence="1">Uncharacterized protein</fullName>
    </submittedName>
</protein>
<evidence type="ECO:0000313" key="1">
    <source>
        <dbReference type="EMBL" id="TNN65871.1"/>
    </source>
</evidence>
<reference evidence="1 2" key="1">
    <citation type="submission" date="2019-03" db="EMBL/GenBank/DDBJ databases">
        <title>First draft genome of Liparis tanakae, snailfish: a comprehensive survey of snailfish specific genes.</title>
        <authorList>
            <person name="Kim W."/>
            <person name="Song I."/>
            <person name="Jeong J.-H."/>
            <person name="Kim D."/>
            <person name="Kim S."/>
            <person name="Ryu S."/>
            <person name="Song J.Y."/>
            <person name="Lee S.K."/>
        </authorList>
    </citation>
    <scope>NUCLEOTIDE SEQUENCE [LARGE SCALE GENOMIC DNA]</scope>
    <source>
        <tissue evidence="1">Muscle</tissue>
    </source>
</reference>
<dbReference type="EMBL" id="SRLO01000228">
    <property type="protein sequence ID" value="TNN65871.1"/>
    <property type="molecule type" value="Genomic_DNA"/>
</dbReference>
<gene>
    <name evidence="1" type="ORF">EYF80_023871</name>
</gene>
<accession>A0A4Z2HJU6</accession>
<keyword evidence="2" id="KW-1185">Reference proteome</keyword>
<proteinExistence type="predicted"/>
<organism evidence="1 2">
    <name type="scientific">Liparis tanakae</name>
    <name type="common">Tanaka's snailfish</name>
    <dbReference type="NCBI Taxonomy" id="230148"/>
    <lineage>
        <taxon>Eukaryota</taxon>
        <taxon>Metazoa</taxon>
        <taxon>Chordata</taxon>
        <taxon>Craniata</taxon>
        <taxon>Vertebrata</taxon>
        <taxon>Euteleostomi</taxon>
        <taxon>Actinopterygii</taxon>
        <taxon>Neopterygii</taxon>
        <taxon>Teleostei</taxon>
        <taxon>Neoteleostei</taxon>
        <taxon>Acanthomorphata</taxon>
        <taxon>Eupercaria</taxon>
        <taxon>Perciformes</taxon>
        <taxon>Cottioidei</taxon>
        <taxon>Cottales</taxon>
        <taxon>Liparidae</taxon>
        <taxon>Liparis</taxon>
    </lineage>
</organism>
<dbReference type="AlphaFoldDB" id="A0A4Z2HJU6"/>
<evidence type="ECO:0000313" key="2">
    <source>
        <dbReference type="Proteomes" id="UP000314294"/>
    </source>
</evidence>
<comment type="caution">
    <text evidence="1">The sequence shown here is derived from an EMBL/GenBank/DDBJ whole genome shotgun (WGS) entry which is preliminary data.</text>
</comment>
<name>A0A4Z2HJU6_9TELE</name>
<dbReference type="Proteomes" id="UP000314294">
    <property type="component" value="Unassembled WGS sequence"/>
</dbReference>